<evidence type="ECO:0000313" key="4">
    <source>
        <dbReference type="Proteomes" id="UP000037084"/>
    </source>
</evidence>
<dbReference type="EMBL" id="LGUV01000348">
    <property type="protein sequence ID" value="KOG46567.1"/>
    <property type="molecule type" value="Genomic_DNA"/>
</dbReference>
<sequence>MNPQAPVYVRAEDDAWPTVVYYHFHAWSGRRPFWAGLFTLLGGFPIAYFPYADLRLGNVSLAMATTGGAGALIIGVLLITLGLALWFQETIRVFAGVAAILLALVSIPVSNLGGFFVGFTFSMVGGALALAWAPGQPAEESEQPAVEQQPGAVGLTKAEATADMGVQGTQGIPGPRGTETAHASETTAHADGGRNSAG</sequence>
<feature type="compositionally biased region" description="Low complexity" evidence="1">
    <location>
        <begin position="178"/>
        <end position="190"/>
    </location>
</feature>
<name>A0A0L8M800_STRVG</name>
<accession>A0A0L8M800</accession>
<keyword evidence="2" id="KW-0472">Membrane</keyword>
<keyword evidence="2" id="KW-1133">Transmembrane helix</keyword>
<comment type="caution">
    <text evidence="3">The sequence shown here is derived from an EMBL/GenBank/DDBJ whole genome shotgun (WGS) entry which is preliminary data.</text>
</comment>
<dbReference type="AlphaFoldDB" id="A0A0L8M800"/>
<keyword evidence="2" id="KW-0812">Transmembrane</keyword>
<dbReference type="RefSeq" id="WP_030386897.1">
    <property type="nucleotide sequence ID" value="NZ_LGUV01000348.1"/>
</dbReference>
<dbReference type="OrthoDB" id="2374834at2"/>
<feature type="region of interest" description="Disordered" evidence="1">
    <location>
        <begin position="139"/>
        <end position="198"/>
    </location>
</feature>
<feature type="transmembrane region" description="Helical" evidence="2">
    <location>
        <begin position="63"/>
        <end position="86"/>
    </location>
</feature>
<feature type="transmembrane region" description="Helical" evidence="2">
    <location>
        <begin position="33"/>
        <end position="51"/>
    </location>
</feature>
<evidence type="ECO:0000256" key="1">
    <source>
        <dbReference type="SAM" id="MobiDB-lite"/>
    </source>
</evidence>
<proteinExistence type="predicted"/>
<protein>
    <submittedName>
        <fullName evidence="3">Membrane protein</fullName>
    </submittedName>
</protein>
<dbReference type="PATRIC" id="fig|1961.12.peg.5933"/>
<evidence type="ECO:0000313" key="3">
    <source>
        <dbReference type="EMBL" id="KOG46567.1"/>
    </source>
</evidence>
<organism evidence="3 4">
    <name type="scientific">Streptomyces virginiae</name>
    <name type="common">Streptomyces cinnamonensis</name>
    <dbReference type="NCBI Taxonomy" id="1961"/>
    <lineage>
        <taxon>Bacteria</taxon>
        <taxon>Bacillati</taxon>
        <taxon>Actinomycetota</taxon>
        <taxon>Actinomycetes</taxon>
        <taxon>Kitasatosporales</taxon>
        <taxon>Streptomycetaceae</taxon>
        <taxon>Streptomyces</taxon>
    </lineage>
</organism>
<reference evidence="4" key="1">
    <citation type="submission" date="2015-07" db="EMBL/GenBank/DDBJ databases">
        <authorList>
            <consortium name="Consortium for Microbial Forensics and Genomics (microFORGE)"/>
            <person name="Knight B.M."/>
            <person name="Roberts D.P."/>
            <person name="Lin D."/>
            <person name="Hari K."/>
            <person name="Fletcher J."/>
            <person name="Melcher U."/>
            <person name="Blagden T."/>
            <person name="Winegar R.A."/>
        </authorList>
    </citation>
    <scope>NUCLEOTIDE SEQUENCE [LARGE SCALE GENOMIC DNA]</scope>
    <source>
        <strain evidence="4">NRRL B-1447</strain>
    </source>
</reference>
<feature type="transmembrane region" description="Helical" evidence="2">
    <location>
        <begin position="93"/>
        <end position="109"/>
    </location>
</feature>
<evidence type="ECO:0000256" key="2">
    <source>
        <dbReference type="SAM" id="Phobius"/>
    </source>
</evidence>
<gene>
    <name evidence="3" type="ORF">ADK75_26575</name>
</gene>
<dbReference type="Proteomes" id="UP000037084">
    <property type="component" value="Unassembled WGS sequence"/>
</dbReference>
<dbReference type="InterPro" id="IPR046096">
    <property type="entry name" value="DUF6114"/>
</dbReference>
<dbReference type="Pfam" id="PF19609">
    <property type="entry name" value="DUF6114"/>
    <property type="match status" value="1"/>
</dbReference>